<keyword evidence="1" id="KW-0677">Repeat</keyword>
<dbReference type="Pfam" id="PF14420">
    <property type="entry name" value="Clr5"/>
    <property type="match status" value="1"/>
</dbReference>
<protein>
    <recommendedName>
        <fullName evidence="4">Clr5 domain-containing protein</fullName>
    </recommendedName>
</protein>
<proteinExistence type="predicted"/>
<feature type="compositionally biased region" description="Basic and acidic residues" evidence="3">
    <location>
        <begin position="74"/>
        <end position="85"/>
    </location>
</feature>
<dbReference type="AlphaFoldDB" id="A0A9W8XYV0"/>
<dbReference type="Proteomes" id="UP001140560">
    <property type="component" value="Unassembled WGS sequence"/>
</dbReference>
<dbReference type="Gene3D" id="1.25.40.20">
    <property type="entry name" value="Ankyrin repeat-containing domain"/>
    <property type="match status" value="2"/>
</dbReference>
<organism evidence="5 6">
    <name type="scientific">Neocucurbitaria cava</name>
    <dbReference type="NCBI Taxonomy" id="798079"/>
    <lineage>
        <taxon>Eukaryota</taxon>
        <taxon>Fungi</taxon>
        <taxon>Dikarya</taxon>
        <taxon>Ascomycota</taxon>
        <taxon>Pezizomycotina</taxon>
        <taxon>Dothideomycetes</taxon>
        <taxon>Pleosporomycetidae</taxon>
        <taxon>Pleosporales</taxon>
        <taxon>Pleosporineae</taxon>
        <taxon>Cucurbitariaceae</taxon>
        <taxon>Neocucurbitaria</taxon>
    </lineage>
</organism>
<evidence type="ECO:0000256" key="2">
    <source>
        <dbReference type="ARBA" id="ARBA00023043"/>
    </source>
</evidence>
<evidence type="ECO:0000313" key="5">
    <source>
        <dbReference type="EMBL" id="KAJ4363408.1"/>
    </source>
</evidence>
<feature type="domain" description="Clr5" evidence="4">
    <location>
        <begin position="1"/>
        <end position="53"/>
    </location>
</feature>
<evidence type="ECO:0000313" key="6">
    <source>
        <dbReference type="Proteomes" id="UP001140560"/>
    </source>
</evidence>
<dbReference type="SMART" id="SM00248">
    <property type="entry name" value="ANK"/>
    <property type="match status" value="4"/>
</dbReference>
<gene>
    <name evidence="5" type="ORF">N0V83_009701</name>
</gene>
<dbReference type="OrthoDB" id="194358at2759"/>
<feature type="region of interest" description="Disordered" evidence="3">
    <location>
        <begin position="715"/>
        <end position="740"/>
    </location>
</feature>
<dbReference type="InterPro" id="IPR050745">
    <property type="entry name" value="Multifunctional_regulatory"/>
</dbReference>
<feature type="compositionally biased region" description="Polar residues" evidence="3">
    <location>
        <begin position="715"/>
        <end position="739"/>
    </location>
</feature>
<dbReference type="SUPFAM" id="SSF48403">
    <property type="entry name" value="Ankyrin repeat"/>
    <property type="match status" value="1"/>
</dbReference>
<name>A0A9W8XYV0_9PLEO</name>
<evidence type="ECO:0000256" key="3">
    <source>
        <dbReference type="SAM" id="MobiDB-lite"/>
    </source>
</evidence>
<accession>A0A9W8XYV0</accession>
<feature type="region of interest" description="Disordered" evidence="3">
    <location>
        <begin position="54"/>
        <end position="90"/>
    </location>
</feature>
<sequence length="784" mass="87105">MTKDWDAVQEEIKELSFNQKKPLEEVKELMERKHNFRASTRAYRMKLKDWGFMRHKPRRTTKDRNKTSDTNTTAREDDEQRERDSSGTIEPMSATACEKQGGWQVVANADVEAEPTFMGLLSRSRDLQPSFDPLAMARTRASNIVLDMLGAMLDRDSQKLESLIAEDLNHINDPIGMPFDGPNSRFSGHPALSQMVILQHPDQTLLDIACGMPCGPVIWILLAHGAKSSKHPLGTDLALHNAIKNGRPYTVQALLVPGRSDVNGLAESTWRPLRQAVFCNVPDVVRILLSRGANVDDSGPSPFSMGSYTALQLALDYRVTKYMDPPAKERCHQTLKLLLEAGADVHRAPAEGSTQTSFEVFIRPWQGVPYWAAGLTETELDCFRLLVSKGADVQTQLDGYPCQSPWSRTFEHQVLWHSTPSVARLLIDSFVVNPQNCSGLLHDLLGSCPDAKRHPADTLRDIEVLLGKGMNPNFTDINGLTPLEKCINLCPAVDLVARLRMLLENGADPELDGYSGVPLYVIAARTFEAPLLVEVMQALVSKIRGRYTRLVDGISHTWPEGIFPISETQSYEQVMSCTRNTGDFVLNMRQMVPEDVQSSFQRGYFSVVSKNYLDTMTKVAKRKMLDHNEKNEIVWIISMRKHADYPEYKFDQELIVALLDPQPFPSMFLEPVAETTTTSATLLDSTSSAISSPTSSLTITSTAASPPVHVPFQFNPNSSSTTPNLTIPTSTSPSQNEVPSSAECDFVPMITQIRWKDPCATPRPDDLRRTVASVLEAGKASCGT</sequence>
<dbReference type="InterPro" id="IPR002110">
    <property type="entry name" value="Ankyrin_rpt"/>
</dbReference>
<keyword evidence="2" id="KW-0040">ANK repeat</keyword>
<evidence type="ECO:0000259" key="4">
    <source>
        <dbReference type="Pfam" id="PF14420"/>
    </source>
</evidence>
<comment type="caution">
    <text evidence="5">The sequence shown here is derived from an EMBL/GenBank/DDBJ whole genome shotgun (WGS) entry which is preliminary data.</text>
</comment>
<evidence type="ECO:0000256" key="1">
    <source>
        <dbReference type="ARBA" id="ARBA00022737"/>
    </source>
</evidence>
<keyword evidence="6" id="KW-1185">Reference proteome</keyword>
<dbReference type="PANTHER" id="PTHR24189">
    <property type="entry name" value="MYOTROPHIN"/>
    <property type="match status" value="1"/>
</dbReference>
<reference evidence="5" key="1">
    <citation type="submission" date="2022-10" db="EMBL/GenBank/DDBJ databases">
        <title>Tapping the CABI collections for fungal endophytes: first genome assemblies for Collariella, Neodidymelliopsis, Ascochyta clinopodiicola, Didymella pomorum, Didymosphaeria variabile, Neocosmospora piperis and Neocucurbitaria cava.</title>
        <authorList>
            <person name="Hill R."/>
        </authorList>
    </citation>
    <scope>NUCLEOTIDE SEQUENCE</scope>
    <source>
        <strain evidence="5">IMI 356814</strain>
    </source>
</reference>
<dbReference type="InterPro" id="IPR036770">
    <property type="entry name" value="Ankyrin_rpt-contain_sf"/>
</dbReference>
<dbReference type="EMBL" id="JAPEUY010000019">
    <property type="protein sequence ID" value="KAJ4363408.1"/>
    <property type="molecule type" value="Genomic_DNA"/>
</dbReference>
<dbReference type="InterPro" id="IPR025676">
    <property type="entry name" value="Clr5_dom"/>
</dbReference>